<name>A0A8H8DFA0_9FUNG</name>
<comment type="caution">
    <text evidence="1">The sequence shown here is derived from an EMBL/GenBank/DDBJ whole genome shotgun (WGS) entry which is preliminary data.</text>
</comment>
<dbReference type="AlphaFoldDB" id="A0A8H8DFA0"/>
<evidence type="ECO:0000313" key="1">
    <source>
        <dbReference type="EMBL" id="KAG5456021.1"/>
    </source>
</evidence>
<protein>
    <submittedName>
        <fullName evidence="1">Uncharacterized protein</fullName>
    </submittedName>
</protein>
<gene>
    <name evidence="1" type="ORF">BJ554DRAFT_4350</name>
</gene>
<proteinExistence type="predicted"/>
<keyword evidence="2" id="KW-1185">Reference proteome</keyword>
<accession>A0A8H8DFA0</accession>
<evidence type="ECO:0000313" key="2">
    <source>
        <dbReference type="Proteomes" id="UP000673691"/>
    </source>
</evidence>
<reference evidence="1 2" key="1">
    <citation type="journal article" name="Sci. Rep.">
        <title>Genome-scale phylogenetic analyses confirm Olpidium as the closest living zoosporic fungus to the non-flagellated, terrestrial fungi.</title>
        <authorList>
            <person name="Chang Y."/>
            <person name="Rochon D."/>
            <person name="Sekimoto S."/>
            <person name="Wang Y."/>
            <person name="Chovatia M."/>
            <person name="Sandor L."/>
            <person name="Salamov A."/>
            <person name="Grigoriev I.V."/>
            <person name="Stajich J.E."/>
            <person name="Spatafora J.W."/>
        </authorList>
    </citation>
    <scope>NUCLEOTIDE SEQUENCE [LARGE SCALE GENOMIC DNA]</scope>
    <source>
        <strain evidence="1">S191</strain>
    </source>
</reference>
<dbReference type="Proteomes" id="UP000673691">
    <property type="component" value="Unassembled WGS sequence"/>
</dbReference>
<sequence>MVRTPLKSHLSPSACPRALKNYFFGRRALRPRLLWQMRLRSRLTFPPKLMACWRSSRSKRERTSSTQYHFIDWNGVRVFRLSADCFKIRQELDDASP</sequence>
<dbReference type="EMBL" id="JAEFCI010012405">
    <property type="protein sequence ID" value="KAG5456021.1"/>
    <property type="molecule type" value="Genomic_DNA"/>
</dbReference>
<organism evidence="1 2">
    <name type="scientific">Olpidium bornovanus</name>
    <dbReference type="NCBI Taxonomy" id="278681"/>
    <lineage>
        <taxon>Eukaryota</taxon>
        <taxon>Fungi</taxon>
        <taxon>Fungi incertae sedis</taxon>
        <taxon>Olpidiomycota</taxon>
        <taxon>Olpidiomycotina</taxon>
        <taxon>Olpidiomycetes</taxon>
        <taxon>Olpidiales</taxon>
        <taxon>Olpidiaceae</taxon>
        <taxon>Olpidium</taxon>
    </lineage>
</organism>